<dbReference type="Proteomes" id="UP000222542">
    <property type="component" value="Unassembled WGS sequence"/>
</dbReference>
<evidence type="ECO:0000313" key="1">
    <source>
        <dbReference type="EMBL" id="PHT94242.1"/>
    </source>
</evidence>
<protein>
    <submittedName>
        <fullName evidence="1">Uncharacterized protein</fullName>
    </submittedName>
</protein>
<accession>A0A2G3AJ37</accession>
<dbReference type="Gramene" id="PHT94242">
    <property type="protein sequence ID" value="PHT94242"/>
    <property type="gene ID" value="T459_02124"/>
</dbReference>
<dbReference type="AlphaFoldDB" id="A0A2G3AJ37"/>
<evidence type="ECO:0000313" key="2">
    <source>
        <dbReference type="Proteomes" id="UP000222542"/>
    </source>
</evidence>
<proteinExistence type="predicted"/>
<reference evidence="1 2" key="1">
    <citation type="journal article" date="2014" name="Nat. Genet.">
        <title>Genome sequence of the hot pepper provides insights into the evolution of pungency in Capsicum species.</title>
        <authorList>
            <person name="Kim S."/>
            <person name="Park M."/>
            <person name="Yeom S.I."/>
            <person name="Kim Y.M."/>
            <person name="Lee J.M."/>
            <person name="Lee H.A."/>
            <person name="Seo E."/>
            <person name="Choi J."/>
            <person name="Cheong K."/>
            <person name="Kim K.T."/>
            <person name="Jung K."/>
            <person name="Lee G.W."/>
            <person name="Oh S.K."/>
            <person name="Bae C."/>
            <person name="Kim S.B."/>
            <person name="Lee H.Y."/>
            <person name="Kim S.Y."/>
            <person name="Kim M.S."/>
            <person name="Kang B.C."/>
            <person name="Jo Y.D."/>
            <person name="Yang H.B."/>
            <person name="Jeong H.J."/>
            <person name="Kang W.H."/>
            <person name="Kwon J.K."/>
            <person name="Shin C."/>
            <person name="Lim J.Y."/>
            <person name="Park J.H."/>
            <person name="Huh J.H."/>
            <person name="Kim J.S."/>
            <person name="Kim B.D."/>
            <person name="Cohen O."/>
            <person name="Paran I."/>
            <person name="Suh M.C."/>
            <person name="Lee S.B."/>
            <person name="Kim Y.K."/>
            <person name="Shin Y."/>
            <person name="Noh S.J."/>
            <person name="Park J."/>
            <person name="Seo Y.S."/>
            <person name="Kwon S.Y."/>
            <person name="Kim H.A."/>
            <person name="Park J.M."/>
            <person name="Kim H.J."/>
            <person name="Choi S.B."/>
            <person name="Bosland P.W."/>
            <person name="Reeves G."/>
            <person name="Jo S.H."/>
            <person name="Lee B.W."/>
            <person name="Cho H.T."/>
            <person name="Choi H.S."/>
            <person name="Lee M.S."/>
            <person name="Yu Y."/>
            <person name="Do Choi Y."/>
            <person name="Park B.S."/>
            <person name="van Deynze A."/>
            <person name="Ashrafi H."/>
            <person name="Hill T."/>
            <person name="Kim W.T."/>
            <person name="Pai H.S."/>
            <person name="Ahn H.K."/>
            <person name="Yeam I."/>
            <person name="Giovannoni J.J."/>
            <person name="Rose J.K."/>
            <person name="Sorensen I."/>
            <person name="Lee S.J."/>
            <person name="Kim R.W."/>
            <person name="Choi I.Y."/>
            <person name="Choi B.S."/>
            <person name="Lim J.S."/>
            <person name="Lee Y.H."/>
            <person name="Choi D."/>
        </authorList>
    </citation>
    <scope>NUCLEOTIDE SEQUENCE [LARGE SCALE GENOMIC DNA]</scope>
    <source>
        <strain evidence="2">cv. CM334</strain>
    </source>
</reference>
<comment type="caution">
    <text evidence="1">The sequence shown here is derived from an EMBL/GenBank/DDBJ whole genome shotgun (WGS) entry which is preliminary data.</text>
</comment>
<name>A0A2G3AJ37_CAPAN</name>
<dbReference type="STRING" id="4072.A0A2G3AJ37"/>
<reference evidence="1 2" key="2">
    <citation type="journal article" date="2017" name="Genome Biol.">
        <title>New reference genome sequences of hot pepper reveal the massive evolution of plant disease-resistance genes by retroduplication.</title>
        <authorList>
            <person name="Kim S."/>
            <person name="Park J."/>
            <person name="Yeom S.I."/>
            <person name="Kim Y.M."/>
            <person name="Seo E."/>
            <person name="Kim K.T."/>
            <person name="Kim M.S."/>
            <person name="Lee J.M."/>
            <person name="Cheong K."/>
            <person name="Shin H.S."/>
            <person name="Kim S.B."/>
            <person name="Han K."/>
            <person name="Lee J."/>
            <person name="Park M."/>
            <person name="Lee H.A."/>
            <person name="Lee H.Y."/>
            <person name="Lee Y."/>
            <person name="Oh S."/>
            <person name="Lee J.H."/>
            <person name="Choi E."/>
            <person name="Choi E."/>
            <person name="Lee S.E."/>
            <person name="Jeon J."/>
            <person name="Kim H."/>
            <person name="Choi G."/>
            <person name="Song H."/>
            <person name="Lee J."/>
            <person name="Lee S.C."/>
            <person name="Kwon J.K."/>
            <person name="Lee H.Y."/>
            <person name="Koo N."/>
            <person name="Hong Y."/>
            <person name="Kim R.W."/>
            <person name="Kang W.H."/>
            <person name="Huh J.H."/>
            <person name="Kang B.C."/>
            <person name="Yang T.J."/>
            <person name="Lee Y.H."/>
            <person name="Bennetzen J.L."/>
            <person name="Choi D."/>
        </authorList>
    </citation>
    <scope>NUCLEOTIDE SEQUENCE [LARGE SCALE GENOMIC DNA]</scope>
    <source>
        <strain evidence="2">cv. CM334</strain>
    </source>
</reference>
<sequence length="90" mass="10346">MDSWIYKNELEQSTSCPILPDPSYVREYDIALQFPELKKMLQVLREKREGEGEGDRKGPGSVFLVGTGLGDPEFLKMLLILAIFDEIKRR</sequence>
<keyword evidence="2" id="KW-1185">Reference proteome</keyword>
<dbReference type="EMBL" id="AYRZ02000001">
    <property type="protein sequence ID" value="PHT94242.1"/>
    <property type="molecule type" value="Genomic_DNA"/>
</dbReference>
<organism evidence="1 2">
    <name type="scientific">Capsicum annuum</name>
    <name type="common">Capsicum pepper</name>
    <dbReference type="NCBI Taxonomy" id="4072"/>
    <lineage>
        <taxon>Eukaryota</taxon>
        <taxon>Viridiplantae</taxon>
        <taxon>Streptophyta</taxon>
        <taxon>Embryophyta</taxon>
        <taxon>Tracheophyta</taxon>
        <taxon>Spermatophyta</taxon>
        <taxon>Magnoliopsida</taxon>
        <taxon>eudicotyledons</taxon>
        <taxon>Gunneridae</taxon>
        <taxon>Pentapetalae</taxon>
        <taxon>asterids</taxon>
        <taxon>lamiids</taxon>
        <taxon>Solanales</taxon>
        <taxon>Solanaceae</taxon>
        <taxon>Solanoideae</taxon>
        <taxon>Capsiceae</taxon>
        <taxon>Capsicum</taxon>
    </lineage>
</organism>
<gene>
    <name evidence="1" type="ORF">T459_02124</name>
</gene>